<keyword evidence="3" id="KW-1185">Reference proteome</keyword>
<reference evidence="2" key="1">
    <citation type="submission" date="2022-03" db="EMBL/GenBank/DDBJ databases">
        <authorList>
            <person name="Tunstrom K."/>
        </authorList>
    </citation>
    <scope>NUCLEOTIDE SEQUENCE</scope>
</reference>
<proteinExistence type="predicted"/>
<comment type="caution">
    <text evidence="2">The sequence shown here is derived from an EMBL/GenBank/DDBJ whole genome shotgun (WGS) entry which is preliminary data.</text>
</comment>
<evidence type="ECO:0000313" key="2">
    <source>
        <dbReference type="EMBL" id="CAH2107974.1"/>
    </source>
</evidence>
<dbReference type="AlphaFoldDB" id="A0AAU9VCT4"/>
<dbReference type="EMBL" id="CAKOGL010000031">
    <property type="protein sequence ID" value="CAH2107974.1"/>
    <property type="molecule type" value="Genomic_DNA"/>
</dbReference>
<feature type="domain" description="Mutator-like transposase" evidence="1">
    <location>
        <begin position="68"/>
        <end position="188"/>
    </location>
</feature>
<name>A0AAU9VCT4_EUPED</name>
<dbReference type="InterPro" id="IPR049012">
    <property type="entry name" value="Mutator_transp_dom"/>
</dbReference>
<dbReference type="Pfam" id="PF20700">
    <property type="entry name" value="Mutator"/>
    <property type="match status" value="1"/>
</dbReference>
<evidence type="ECO:0000259" key="1">
    <source>
        <dbReference type="Pfam" id="PF20700"/>
    </source>
</evidence>
<accession>A0AAU9VCT4</accession>
<sequence length="188" mass="21342">MGKRKDKKFTKKNSRFKKIRILPKNATENNLQSTNETTKDDVILKNTEYDHELTFESVIGDKGFAINGKRIVDFGYFFTQLLDISNHNSALGCNLSSLKMTKEIKKGFLLSKFCFKCRMCNEKFELKNCRDSDNSTELNKNEFAVSGFISIGAGYSGLEQVSASLIVNIPRMSDKLYAKCSKKVCDKI</sequence>
<dbReference type="Proteomes" id="UP001153954">
    <property type="component" value="Unassembled WGS sequence"/>
</dbReference>
<protein>
    <recommendedName>
        <fullName evidence="1">Mutator-like transposase domain-containing protein</fullName>
    </recommendedName>
</protein>
<gene>
    <name evidence="2" type="ORF">EEDITHA_LOCUS21950</name>
</gene>
<organism evidence="2 3">
    <name type="scientific">Euphydryas editha</name>
    <name type="common">Edith's checkerspot</name>
    <dbReference type="NCBI Taxonomy" id="104508"/>
    <lineage>
        <taxon>Eukaryota</taxon>
        <taxon>Metazoa</taxon>
        <taxon>Ecdysozoa</taxon>
        <taxon>Arthropoda</taxon>
        <taxon>Hexapoda</taxon>
        <taxon>Insecta</taxon>
        <taxon>Pterygota</taxon>
        <taxon>Neoptera</taxon>
        <taxon>Endopterygota</taxon>
        <taxon>Lepidoptera</taxon>
        <taxon>Glossata</taxon>
        <taxon>Ditrysia</taxon>
        <taxon>Papilionoidea</taxon>
        <taxon>Nymphalidae</taxon>
        <taxon>Nymphalinae</taxon>
        <taxon>Euphydryas</taxon>
    </lineage>
</organism>
<evidence type="ECO:0000313" key="3">
    <source>
        <dbReference type="Proteomes" id="UP001153954"/>
    </source>
</evidence>